<dbReference type="Gene3D" id="3.10.20.30">
    <property type="match status" value="1"/>
</dbReference>
<protein>
    <submittedName>
        <fullName evidence="2">Molybdopterin converting factor, small subunit</fullName>
    </submittedName>
</protein>
<dbReference type="SUPFAM" id="SSF54285">
    <property type="entry name" value="MoaD/ThiS"/>
    <property type="match status" value="1"/>
</dbReference>
<gene>
    <name evidence="2" type="ORF">BECKLPF1236B_GA0070989_10121</name>
</gene>
<proteinExistence type="predicted"/>
<dbReference type="EMBL" id="CAADFK010000012">
    <property type="protein sequence ID" value="VFK10129.1"/>
    <property type="molecule type" value="Genomic_DNA"/>
</dbReference>
<dbReference type="InterPro" id="IPR012675">
    <property type="entry name" value="Beta-grasp_dom_sf"/>
</dbReference>
<dbReference type="AlphaFoldDB" id="A0A450VZB7"/>
<evidence type="ECO:0000259" key="1">
    <source>
        <dbReference type="Pfam" id="PF14451"/>
    </source>
</evidence>
<evidence type="ECO:0000313" key="2">
    <source>
        <dbReference type="EMBL" id="VFK10129.1"/>
    </source>
</evidence>
<name>A0A450VZB7_9GAMM</name>
<dbReference type="Pfam" id="PF14451">
    <property type="entry name" value="Ub-Mut7C"/>
    <property type="match status" value="1"/>
</dbReference>
<dbReference type="InterPro" id="IPR027798">
    <property type="entry name" value="Ub_Mut7C"/>
</dbReference>
<dbReference type="InterPro" id="IPR016155">
    <property type="entry name" value="Mopterin_synth/thiamin_S_b"/>
</dbReference>
<dbReference type="CDD" id="cd17040">
    <property type="entry name" value="Ubl_MoaD_like"/>
    <property type="match status" value="1"/>
</dbReference>
<organism evidence="2">
    <name type="scientific">Candidatus Kentrum sp. LPFa</name>
    <dbReference type="NCBI Taxonomy" id="2126335"/>
    <lineage>
        <taxon>Bacteria</taxon>
        <taxon>Pseudomonadati</taxon>
        <taxon>Pseudomonadota</taxon>
        <taxon>Gammaproteobacteria</taxon>
        <taxon>Candidatus Kentrum</taxon>
    </lineage>
</organism>
<reference evidence="2" key="1">
    <citation type="submission" date="2019-02" db="EMBL/GenBank/DDBJ databases">
        <authorList>
            <person name="Gruber-Vodicka R. H."/>
            <person name="Seah K. B. B."/>
        </authorList>
    </citation>
    <scope>NUCLEOTIDE SEQUENCE</scope>
    <source>
        <strain evidence="2">BECK_S313</strain>
    </source>
</reference>
<accession>A0A450VZB7</accession>
<feature type="domain" description="Ubiquitin Mut7-C" evidence="1">
    <location>
        <begin position="2"/>
        <end position="78"/>
    </location>
</feature>
<sequence length="83" mass="9254">MKITLKLFANLGEYLPPNAERNTVEMETPEGSTIAEIIERIGLPHESVKLVFVDGVHQWLHELHERTVEPGETLAIWPPVAGG</sequence>